<sequence>MESHRLRPLIYGICFSLLVFACRPALVPTAQLRPDTDIQIDAQVTANTEIEALIAPYRQKLESQMNEVLGYSAQELRKVSSGESALGNFVADVQMAQVMPLLGKPIDLSLMTTGGLRATIPKGPITLSNIFELSPFENELVVLTLPGTTLKKLFEHGAQSKNLILKNATFTIKNDKPFNIRIKGEPLDPGKSYTVVVSDYLANGGDDLFLLKEATKVEPTGILVRDALIKHIRQLTAQNKKIEARVDGRMKVLKGE</sequence>
<dbReference type="Pfam" id="PF02872">
    <property type="entry name" value="5_nucleotid_C"/>
    <property type="match status" value="1"/>
</dbReference>
<dbReference type="AlphaFoldDB" id="A0A512B5G3"/>
<dbReference type="Proteomes" id="UP000321532">
    <property type="component" value="Unassembled WGS sequence"/>
</dbReference>
<keyword evidence="3" id="KW-1185">Reference proteome</keyword>
<dbReference type="SUPFAM" id="SSF55816">
    <property type="entry name" value="5'-nucleotidase (syn. UDP-sugar hydrolase), C-terminal domain"/>
    <property type="match status" value="1"/>
</dbReference>
<dbReference type="EMBL" id="BJYS01000054">
    <property type="protein sequence ID" value="GEO07216.1"/>
    <property type="molecule type" value="Genomic_DNA"/>
</dbReference>
<gene>
    <name evidence="2" type="ORF">AAE02nite_48800</name>
</gene>
<feature type="domain" description="5'-Nucleotidase C-terminal" evidence="1">
    <location>
        <begin position="75"/>
        <end position="208"/>
    </location>
</feature>
<comment type="caution">
    <text evidence="2">The sequence shown here is derived from an EMBL/GenBank/DDBJ whole genome shotgun (WGS) entry which is preliminary data.</text>
</comment>
<reference evidence="2 3" key="1">
    <citation type="submission" date="2019-07" db="EMBL/GenBank/DDBJ databases">
        <title>Whole genome shotgun sequence of Adhaeribacter aerolatus NBRC 106133.</title>
        <authorList>
            <person name="Hosoyama A."/>
            <person name="Uohara A."/>
            <person name="Ohji S."/>
            <person name="Ichikawa N."/>
        </authorList>
    </citation>
    <scope>NUCLEOTIDE SEQUENCE [LARGE SCALE GENOMIC DNA]</scope>
    <source>
        <strain evidence="2 3">NBRC 106133</strain>
    </source>
</reference>
<dbReference type="GO" id="GO:0009166">
    <property type="term" value="P:nucleotide catabolic process"/>
    <property type="evidence" value="ECO:0007669"/>
    <property type="project" value="InterPro"/>
</dbReference>
<dbReference type="PANTHER" id="PTHR11575">
    <property type="entry name" value="5'-NUCLEOTIDASE-RELATED"/>
    <property type="match status" value="1"/>
</dbReference>
<evidence type="ECO:0000259" key="1">
    <source>
        <dbReference type="Pfam" id="PF02872"/>
    </source>
</evidence>
<accession>A0A512B5G3</accession>
<organism evidence="2 3">
    <name type="scientific">Adhaeribacter aerolatus</name>
    <dbReference type="NCBI Taxonomy" id="670289"/>
    <lineage>
        <taxon>Bacteria</taxon>
        <taxon>Pseudomonadati</taxon>
        <taxon>Bacteroidota</taxon>
        <taxon>Cytophagia</taxon>
        <taxon>Cytophagales</taxon>
        <taxon>Hymenobacteraceae</taxon>
        <taxon>Adhaeribacter</taxon>
    </lineage>
</organism>
<evidence type="ECO:0000313" key="2">
    <source>
        <dbReference type="EMBL" id="GEO07216.1"/>
    </source>
</evidence>
<dbReference type="InterPro" id="IPR036907">
    <property type="entry name" value="5'-Nucleotdase_C_sf"/>
</dbReference>
<dbReference type="InterPro" id="IPR008334">
    <property type="entry name" value="5'-Nucleotdase_C"/>
</dbReference>
<dbReference type="InterPro" id="IPR006179">
    <property type="entry name" value="5_nucleotidase/apyrase"/>
</dbReference>
<dbReference type="GO" id="GO:0016787">
    <property type="term" value="F:hydrolase activity"/>
    <property type="evidence" value="ECO:0007669"/>
    <property type="project" value="InterPro"/>
</dbReference>
<name>A0A512B5G3_9BACT</name>
<dbReference type="PROSITE" id="PS51257">
    <property type="entry name" value="PROKAR_LIPOPROTEIN"/>
    <property type="match status" value="1"/>
</dbReference>
<dbReference type="PANTHER" id="PTHR11575:SF24">
    <property type="entry name" value="5'-NUCLEOTIDASE"/>
    <property type="match status" value="1"/>
</dbReference>
<proteinExistence type="predicted"/>
<dbReference type="RefSeq" id="WP_146904925.1">
    <property type="nucleotide sequence ID" value="NZ_BJYS01000054.1"/>
</dbReference>
<dbReference type="PRINTS" id="PR01607">
    <property type="entry name" value="APYRASEFAMLY"/>
</dbReference>
<evidence type="ECO:0000313" key="3">
    <source>
        <dbReference type="Proteomes" id="UP000321532"/>
    </source>
</evidence>
<dbReference type="OrthoDB" id="4762412at2"/>
<protein>
    <recommendedName>
        <fullName evidence="1">5'-Nucleotidase C-terminal domain-containing protein</fullName>
    </recommendedName>
</protein>
<dbReference type="Gene3D" id="3.90.780.10">
    <property type="entry name" value="5'-Nucleotidase, C-terminal domain"/>
    <property type="match status" value="1"/>
</dbReference>